<gene>
    <name evidence="4" type="ORF">VW23_005635</name>
</gene>
<keyword evidence="1" id="KW-0808">Transferase</keyword>
<dbReference type="InterPro" id="IPR029044">
    <property type="entry name" value="Nucleotide-diphossugar_trans"/>
</dbReference>
<dbReference type="Proteomes" id="UP000095463">
    <property type="component" value="Unassembled WGS sequence"/>
</dbReference>
<comment type="caution">
    <text evidence="4">The sequence shown here is derived from an EMBL/GenBank/DDBJ whole genome shotgun (WGS) entry which is preliminary data.</text>
</comment>
<dbReference type="NCBIfam" id="NF003952">
    <property type="entry name" value="PRK05450.1-5"/>
    <property type="match status" value="1"/>
</dbReference>
<dbReference type="GO" id="GO:0005829">
    <property type="term" value="C:cytosol"/>
    <property type="evidence" value="ECO:0007669"/>
    <property type="project" value="TreeGrafter"/>
</dbReference>
<dbReference type="Pfam" id="PF02348">
    <property type="entry name" value="CTP_transf_3"/>
    <property type="match status" value="1"/>
</dbReference>
<dbReference type="GO" id="GO:0008690">
    <property type="term" value="F:3-deoxy-manno-octulosonate cytidylyltransferase activity"/>
    <property type="evidence" value="ECO:0007669"/>
    <property type="project" value="TreeGrafter"/>
</dbReference>
<dbReference type="AlphaFoldDB" id="A0A1E5XIB8"/>
<keyword evidence="5" id="KW-1185">Reference proteome</keyword>
<organism evidence="4 5">
    <name type="scientific">Devosia insulae DS-56</name>
    <dbReference type="NCBI Taxonomy" id="1116389"/>
    <lineage>
        <taxon>Bacteria</taxon>
        <taxon>Pseudomonadati</taxon>
        <taxon>Pseudomonadota</taxon>
        <taxon>Alphaproteobacteria</taxon>
        <taxon>Hyphomicrobiales</taxon>
        <taxon>Devosiaceae</taxon>
        <taxon>Devosia</taxon>
    </lineage>
</organism>
<evidence type="ECO:0000256" key="2">
    <source>
        <dbReference type="ARBA" id="ARBA00022695"/>
    </source>
</evidence>
<dbReference type="InterPro" id="IPR003329">
    <property type="entry name" value="Cytidylyl_trans"/>
</dbReference>
<accession>A0A1E5XIB8</accession>
<proteinExistence type="predicted"/>
<evidence type="ECO:0000313" key="4">
    <source>
        <dbReference type="EMBL" id="OEO28254.1"/>
    </source>
</evidence>
<evidence type="ECO:0000256" key="3">
    <source>
        <dbReference type="ARBA" id="ARBA00022985"/>
    </source>
</evidence>
<keyword evidence="2 4" id="KW-0548">Nucleotidyltransferase</keyword>
<sequence>MVIPARYGSTRLPGKPLQPIAGRMLLERVAALAIAAARQLGDAEVLVATDDERILAVARGLGLEAVMTASEISSGSGRALAALKATGRSAGLVVNLQGDAPFTAPEHIVEIVQTARASTADVTTPVVQLDWARLDALIAHKQTTPASGTTCIRDGAGRAVWFSKAVLPFMRKPAELRAAGPLSPVLQHIGLYCYRTPALEAFEAAPQSAYEQLEGLEQLRLIELGLDIRAVIVKPARITMSGVDSPADVERAERLIGELGDPFVDWRR</sequence>
<protein>
    <submittedName>
        <fullName evidence="4">3-deoxy-manno-octulosonate cytidylyltransferase</fullName>
    </submittedName>
</protein>
<dbReference type="EMBL" id="LAJE02000386">
    <property type="protein sequence ID" value="OEO28254.1"/>
    <property type="molecule type" value="Genomic_DNA"/>
</dbReference>
<dbReference type="PANTHER" id="PTHR42866">
    <property type="entry name" value="3-DEOXY-MANNO-OCTULOSONATE CYTIDYLYLTRANSFERASE"/>
    <property type="match status" value="1"/>
</dbReference>
<reference evidence="4 5" key="1">
    <citation type="journal article" date="2015" name="Genome Announc.">
        <title>Genome Assemblies of Three Soil-Associated Devosia species: D. insulae, D. limi, and D. soli.</title>
        <authorList>
            <person name="Hassan Y.I."/>
            <person name="Lepp D."/>
            <person name="Zhou T."/>
        </authorList>
    </citation>
    <scope>NUCLEOTIDE SEQUENCE [LARGE SCALE GENOMIC DNA]</scope>
    <source>
        <strain evidence="4 5">DS-56</strain>
    </source>
</reference>
<evidence type="ECO:0000313" key="5">
    <source>
        <dbReference type="Proteomes" id="UP000095463"/>
    </source>
</evidence>
<evidence type="ECO:0000256" key="1">
    <source>
        <dbReference type="ARBA" id="ARBA00022679"/>
    </source>
</evidence>
<keyword evidence="3" id="KW-0448">Lipopolysaccharide biosynthesis</keyword>
<dbReference type="GO" id="GO:0009103">
    <property type="term" value="P:lipopolysaccharide biosynthetic process"/>
    <property type="evidence" value="ECO:0007669"/>
    <property type="project" value="UniProtKB-KW"/>
</dbReference>
<dbReference type="SUPFAM" id="SSF53448">
    <property type="entry name" value="Nucleotide-diphospho-sugar transferases"/>
    <property type="match status" value="1"/>
</dbReference>
<dbReference type="PANTHER" id="PTHR42866:SF2">
    <property type="entry name" value="3-DEOXY-MANNO-OCTULOSONATE CYTIDYLYLTRANSFERASE, MITOCHONDRIAL"/>
    <property type="match status" value="1"/>
</dbReference>
<dbReference type="Gene3D" id="3.90.550.10">
    <property type="entry name" value="Spore Coat Polysaccharide Biosynthesis Protein SpsA, Chain A"/>
    <property type="match status" value="1"/>
</dbReference>
<name>A0A1E5XIB8_9HYPH</name>